<feature type="non-terminal residue" evidence="1">
    <location>
        <position position="1"/>
    </location>
</feature>
<gene>
    <name evidence="1" type="ORF">HAX54_029393</name>
</gene>
<accession>A0ABS8V5V2</accession>
<evidence type="ECO:0000313" key="1">
    <source>
        <dbReference type="EMBL" id="MCD9642538.1"/>
    </source>
</evidence>
<sequence length="57" mass="6654">QLSFLVLVRVRMSVARRLTRCLPTWHTGICDIPPLAIFMHFPLNSCRASFLLMHHHI</sequence>
<dbReference type="Proteomes" id="UP000823775">
    <property type="component" value="Unassembled WGS sequence"/>
</dbReference>
<reference evidence="1 2" key="1">
    <citation type="journal article" date="2021" name="BMC Genomics">
        <title>Datura genome reveals duplications of psychoactive alkaloid biosynthetic genes and high mutation rate following tissue culture.</title>
        <authorList>
            <person name="Rajewski A."/>
            <person name="Carter-House D."/>
            <person name="Stajich J."/>
            <person name="Litt A."/>
        </authorList>
    </citation>
    <scope>NUCLEOTIDE SEQUENCE [LARGE SCALE GENOMIC DNA]</scope>
    <source>
        <strain evidence="1">AR-01</strain>
    </source>
</reference>
<proteinExistence type="predicted"/>
<feature type="non-terminal residue" evidence="1">
    <location>
        <position position="57"/>
    </location>
</feature>
<name>A0ABS8V5V2_DATST</name>
<comment type="caution">
    <text evidence="1">The sequence shown here is derived from an EMBL/GenBank/DDBJ whole genome shotgun (WGS) entry which is preliminary data.</text>
</comment>
<protein>
    <submittedName>
        <fullName evidence="1">Uncharacterized protein</fullName>
    </submittedName>
</protein>
<keyword evidence="2" id="KW-1185">Reference proteome</keyword>
<evidence type="ECO:0000313" key="2">
    <source>
        <dbReference type="Proteomes" id="UP000823775"/>
    </source>
</evidence>
<dbReference type="EMBL" id="JACEIK010003641">
    <property type="protein sequence ID" value="MCD9642538.1"/>
    <property type="molecule type" value="Genomic_DNA"/>
</dbReference>
<organism evidence="1 2">
    <name type="scientific">Datura stramonium</name>
    <name type="common">Jimsonweed</name>
    <name type="synonym">Common thornapple</name>
    <dbReference type="NCBI Taxonomy" id="4076"/>
    <lineage>
        <taxon>Eukaryota</taxon>
        <taxon>Viridiplantae</taxon>
        <taxon>Streptophyta</taxon>
        <taxon>Embryophyta</taxon>
        <taxon>Tracheophyta</taxon>
        <taxon>Spermatophyta</taxon>
        <taxon>Magnoliopsida</taxon>
        <taxon>eudicotyledons</taxon>
        <taxon>Gunneridae</taxon>
        <taxon>Pentapetalae</taxon>
        <taxon>asterids</taxon>
        <taxon>lamiids</taxon>
        <taxon>Solanales</taxon>
        <taxon>Solanaceae</taxon>
        <taxon>Solanoideae</taxon>
        <taxon>Datureae</taxon>
        <taxon>Datura</taxon>
    </lineage>
</organism>